<keyword evidence="2" id="KW-0614">Plasmid</keyword>
<name>A0A0G3AYX1_PSEAI</name>
<organism evidence="2">
    <name type="scientific">Pseudomonas aeruginosa</name>
    <dbReference type="NCBI Taxonomy" id="287"/>
    <lineage>
        <taxon>Bacteria</taxon>
        <taxon>Pseudomonadati</taxon>
        <taxon>Pseudomonadota</taxon>
        <taxon>Gammaproteobacteria</taxon>
        <taxon>Pseudomonadales</taxon>
        <taxon>Pseudomonadaceae</taxon>
        <taxon>Pseudomonas</taxon>
    </lineage>
</organism>
<dbReference type="EMBL" id="KP975076">
    <property type="protein sequence ID" value="AKJ19128.1"/>
    <property type="molecule type" value="Genomic_DNA"/>
</dbReference>
<accession>A0A0G3AYX1</accession>
<evidence type="ECO:0000256" key="1">
    <source>
        <dbReference type="SAM" id="MobiDB-lite"/>
    </source>
</evidence>
<dbReference type="AlphaFoldDB" id="A0A0G3AYX1"/>
<dbReference type="PATRIC" id="fig|287.2659.peg.6015"/>
<reference evidence="2" key="1">
    <citation type="submission" date="2015-03" db="EMBL/GenBank/DDBJ databases">
        <title>Allelic Variants of blaVIM Reside on Diverse Mobile Genetic Elements in Gram-negative Clinical Isolates from the USA.</title>
        <authorList>
            <person name="McGann P."/>
            <person name="Snesrud E."/>
            <person name="Ong A.C."/>
            <person name="Clifford R."/>
            <person name="Kwak Y.I."/>
            <person name="Steele E.D."/>
            <person name="Rabinowitz R."/>
            <person name="Waterman P.E."/>
            <person name="Lesho E."/>
        </authorList>
    </citation>
    <scope>NUCLEOTIDE SEQUENCE</scope>
    <source>
        <strain evidence="2">MRSN17623</strain>
        <plasmid evidence="2">pMRVIM0713</plasmid>
    </source>
</reference>
<evidence type="ECO:0000313" key="2">
    <source>
        <dbReference type="EMBL" id="AKJ19128.1"/>
    </source>
</evidence>
<sequence>MKRSGFFDCLALDQVQRPAVEFEQPGDQSTELDAAAEVAAFVDRPAPSAVEATRPAARSSSNSYSGSNRNTPLAEAAGIYSSGQR</sequence>
<feature type="compositionally biased region" description="Low complexity" evidence="1">
    <location>
        <begin position="58"/>
        <end position="70"/>
    </location>
</feature>
<dbReference type="RefSeq" id="WP_033945280.1">
    <property type="nucleotide sequence ID" value="NC_009739.1"/>
</dbReference>
<proteinExistence type="predicted"/>
<geneLocation type="plasmid" evidence="2">
    <name>pMRVIM0713</name>
</geneLocation>
<dbReference type="GeneID" id="39458429"/>
<feature type="region of interest" description="Disordered" evidence="1">
    <location>
        <begin position="45"/>
        <end position="85"/>
    </location>
</feature>
<protein>
    <submittedName>
        <fullName evidence="2">Uncharacterized protein</fullName>
    </submittedName>
</protein>